<proteinExistence type="predicted"/>
<evidence type="ECO:0000313" key="3">
    <source>
        <dbReference type="Proteomes" id="UP000738325"/>
    </source>
</evidence>
<dbReference type="SUPFAM" id="SSF81383">
    <property type="entry name" value="F-box domain"/>
    <property type="match status" value="1"/>
</dbReference>
<evidence type="ECO:0000259" key="1">
    <source>
        <dbReference type="Pfam" id="PF12937"/>
    </source>
</evidence>
<sequence>MVSTYALKLPEILIRIALHVSQPDSARCSRVCKAWHNAFIPGVWKQVSNQRCSTVSPHPPIAAIIRYSDLIVEFEVDSKDTADYGVVFSEIFRSSRAHSNATSPQEQSWPAFPWLAHHGGINNDPAELPPQILSLEENDWHQHYMIIWDVLSTLPHLKELRVRQPKPLIDLAPDAFWRACQRPERLKLILTRVSFKSLHSDTTFPRVLELEVDSMYGWSMLNELTFLCRFPHLKSLHWGSNLFPTVDDLMNYGQHIQWSSIEVLSLRFHLLNSVLAWILGKVTKLIELFTHTAIQLDMEAFSILRLHFPTLERLHLAHTHQVQSAMVREILCSCPLLRQISAGSIVASELEQDEPWVCRSLEEMDIIFLVPPSKPELAELPRRRVVLLSKLNPYSLRIVVARKLDDPVES</sequence>
<dbReference type="CDD" id="cd09917">
    <property type="entry name" value="F-box_SF"/>
    <property type="match status" value="1"/>
</dbReference>
<reference evidence="2" key="1">
    <citation type="journal article" date="2020" name="Fungal Divers.">
        <title>Resolving the Mortierellaceae phylogeny through synthesis of multi-gene phylogenetics and phylogenomics.</title>
        <authorList>
            <person name="Vandepol N."/>
            <person name="Liber J."/>
            <person name="Desiro A."/>
            <person name="Na H."/>
            <person name="Kennedy M."/>
            <person name="Barry K."/>
            <person name="Grigoriev I.V."/>
            <person name="Miller A.N."/>
            <person name="O'Donnell K."/>
            <person name="Stajich J.E."/>
            <person name="Bonito G."/>
        </authorList>
    </citation>
    <scope>NUCLEOTIDE SEQUENCE</scope>
    <source>
        <strain evidence="2">REB-010B</strain>
    </source>
</reference>
<dbReference type="EMBL" id="JAAAIP010000299">
    <property type="protein sequence ID" value="KAG0320013.1"/>
    <property type="molecule type" value="Genomic_DNA"/>
</dbReference>
<protein>
    <recommendedName>
        <fullName evidence="1">F-box domain-containing protein</fullName>
    </recommendedName>
</protein>
<keyword evidence="3" id="KW-1185">Reference proteome</keyword>
<dbReference type="SUPFAM" id="SSF52047">
    <property type="entry name" value="RNI-like"/>
    <property type="match status" value="1"/>
</dbReference>
<dbReference type="InterPro" id="IPR032675">
    <property type="entry name" value="LRR_dom_sf"/>
</dbReference>
<dbReference type="OrthoDB" id="2386345at2759"/>
<dbReference type="AlphaFoldDB" id="A0A9P6RGY3"/>
<name>A0A9P6RGY3_9FUNG</name>
<accession>A0A9P6RGY3</accession>
<evidence type="ECO:0000313" key="2">
    <source>
        <dbReference type="EMBL" id="KAG0320013.1"/>
    </source>
</evidence>
<dbReference type="Proteomes" id="UP000738325">
    <property type="component" value="Unassembled WGS sequence"/>
</dbReference>
<organism evidence="2 3">
    <name type="scientific">Dissophora globulifera</name>
    <dbReference type="NCBI Taxonomy" id="979702"/>
    <lineage>
        <taxon>Eukaryota</taxon>
        <taxon>Fungi</taxon>
        <taxon>Fungi incertae sedis</taxon>
        <taxon>Mucoromycota</taxon>
        <taxon>Mortierellomycotina</taxon>
        <taxon>Mortierellomycetes</taxon>
        <taxon>Mortierellales</taxon>
        <taxon>Mortierellaceae</taxon>
        <taxon>Dissophora</taxon>
    </lineage>
</organism>
<feature type="domain" description="F-box" evidence="1">
    <location>
        <begin position="10"/>
        <end position="48"/>
    </location>
</feature>
<dbReference type="Gene3D" id="3.80.10.10">
    <property type="entry name" value="Ribonuclease Inhibitor"/>
    <property type="match status" value="1"/>
</dbReference>
<dbReference type="InterPro" id="IPR036047">
    <property type="entry name" value="F-box-like_dom_sf"/>
</dbReference>
<dbReference type="Gene3D" id="1.20.1280.50">
    <property type="match status" value="1"/>
</dbReference>
<dbReference type="InterPro" id="IPR001810">
    <property type="entry name" value="F-box_dom"/>
</dbReference>
<comment type="caution">
    <text evidence="2">The sequence shown here is derived from an EMBL/GenBank/DDBJ whole genome shotgun (WGS) entry which is preliminary data.</text>
</comment>
<gene>
    <name evidence="2" type="ORF">BGZ99_004727</name>
</gene>
<dbReference type="Pfam" id="PF12937">
    <property type="entry name" value="F-box-like"/>
    <property type="match status" value="1"/>
</dbReference>